<keyword evidence="2" id="KW-1185">Reference proteome</keyword>
<name>A0A9X0W5K7_9GAMM</name>
<proteinExistence type="predicted"/>
<dbReference type="EMBL" id="NRRY01000003">
    <property type="protein sequence ID" value="MBK1617408.1"/>
    <property type="molecule type" value="Genomic_DNA"/>
</dbReference>
<dbReference type="NCBIfam" id="TIGR04353">
    <property type="entry name" value="PqqD_rel_X"/>
    <property type="match status" value="1"/>
</dbReference>
<evidence type="ECO:0000313" key="2">
    <source>
        <dbReference type="Proteomes" id="UP001138768"/>
    </source>
</evidence>
<accession>A0A9X0W5K7</accession>
<evidence type="ECO:0000313" key="1">
    <source>
        <dbReference type="EMBL" id="MBK1617408.1"/>
    </source>
</evidence>
<sequence>MWHTCTSNRSVCAWQDEQIVFFPRSGETHYLNHCASSILERLDLEHMSTESLHRSLKDSRSQAPSLDEVRSILNRFNEHGLVEDI</sequence>
<dbReference type="InterPro" id="IPR027599">
    <property type="entry name" value="PqqD-rel_X"/>
</dbReference>
<evidence type="ECO:0008006" key="3">
    <source>
        <dbReference type="Google" id="ProtNLM"/>
    </source>
</evidence>
<dbReference type="AlphaFoldDB" id="A0A9X0W5K7"/>
<reference evidence="1 2" key="1">
    <citation type="journal article" date="2020" name="Microorganisms">
        <title>Osmotic Adaptation and Compatible Solute Biosynthesis of Phototrophic Bacteria as Revealed from Genome Analyses.</title>
        <authorList>
            <person name="Imhoff J.F."/>
            <person name="Rahn T."/>
            <person name="Kunzel S."/>
            <person name="Keller A."/>
            <person name="Neulinger S.C."/>
        </authorList>
    </citation>
    <scope>NUCLEOTIDE SEQUENCE [LARGE SCALE GENOMIC DNA]</scope>
    <source>
        <strain evidence="1 2">DSM 25653</strain>
    </source>
</reference>
<gene>
    <name evidence="1" type="ORF">CKO42_02840</name>
</gene>
<organism evidence="1 2">
    <name type="scientific">Lamprobacter modestohalophilus</name>
    <dbReference type="NCBI Taxonomy" id="1064514"/>
    <lineage>
        <taxon>Bacteria</taxon>
        <taxon>Pseudomonadati</taxon>
        <taxon>Pseudomonadota</taxon>
        <taxon>Gammaproteobacteria</taxon>
        <taxon>Chromatiales</taxon>
        <taxon>Chromatiaceae</taxon>
        <taxon>Lamprobacter</taxon>
    </lineage>
</organism>
<dbReference type="Proteomes" id="UP001138768">
    <property type="component" value="Unassembled WGS sequence"/>
</dbReference>
<comment type="caution">
    <text evidence="1">The sequence shown here is derived from an EMBL/GenBank/DDBJ whole genome shotgun (WGS) entry which is preliminary data.</text>
</comment>
<protein>
    <recommendedName>
        <fullName evidence="3">HPr-rel-A system PqqD family peptide chaperone</fullName>
    </recommendedName>
</protein>
<dbReference type="RefSeq" id="WP_200238392.1">
    <property type="nucleotide sequence ID" value="NZ_NRRY01000003.1"/>
</dbReference>